<gene>
    <name evidence="2" type="ORF">CDAR_291951</name>
</gene>
<evidence type="ECO:0000313" key="3">
    <source>
        <dbReference type="Proteomes" id="UP001054837"/>
    </source>
</evidence>
<feature type="chain" id="PRO_5043831337" evidence="1">
    <location>
        <begin position="20"/>
        <end position="164"/>
    </location>
</feature>
<keyword evidence="3" id="KW-1185">Reference proteome</keyword>
<protein>
    <submittedName>
        <fullName evidence="2">Uncharacterized protein</fullName>
    </submittedName>
</protein>
<dbReference type="AlphaFoldDB" id="A0AAV4PB37"/>
<name>A0AAV4PB37_9ARAC</name>
<reference evidence="2 3" key="1">
    <citation type="submission" date="2021-06" db="EMBL/GenBank/DDBJ databases">
        <title>Caerostris darwini draft genome.</title>
        <authorList>
            <person name="Kono N."/>
            <person name="Arakawa K."/>
        </authorList>
    </citation>
    <scope>NUCLEOTIDE SEQUENCE [LARGE SCALE GENOMIC DNA]</scope>
</reference>
<keyword evidence="1" id="KW-0732">Signal</keyword>
<sequence>MYLISVVVHLELLSTVCLPSVIIKDMPFTNDVFDIKLHRLGKKAISQKFRNSTISTFRRPILLYLQPLLPNPFLYFVRLKRVPLCTKHHSVLPRYGLAACLLFTRSFVSSISSSISLLCKCRKPIPTLTTSILFSRSTYAFLPFISSLEESILIVFSECFSFIK</sequence>
<proteinExistence type="predicted"/>
<evidence type="ECO:0000313" key="2">
    <source>
        <dbReference type="EMBL" id="GIX94306.1"/>
    </source>
</evidence>
<organism evidence="2 3">
    <name type="scientific">Caerostris darwini</name>
    <dbReference type="NCBI Taxonomy" id="1538125"/>
    <lineage>
        <taxon>Eukaryota</taxon>
        <taxon>Metazoa</taxon>
        <taxon>Ecdysozoa</taxon>
        <taxon>Arthropoda</taxon>
        <taxon>Chelicerata</taxon>
        <taxon>Arachnida</taxon>
        <taxon>Araneae</taxon>
        <taxon>Araneomorphae</taxon>
        <taxon>Entelegynae</taxon>
        <taxon>Araneoidea</taxon>
        <taxon>Araneidae</taxon>
        <taxon>Caerostris</taxon>
    </lineage>
</organism>
<evidence type="ECO:0000256" key="1">
    <source>
        <dbReference type="SAM" id="SignalP"/>
    </source>
</evidence>
<dbReference type="EMBL" id="BPLQ01002595">
    <property type="protein sequence ID" value="GIX94306.1"/>
    <property type="molecule type" value="Genomic_DNA"/>
</dbReference>
<feature type="signal peptide" evidence="1">
    <location>
        <begin position="1"/>
        <end position="19"/>
    </location>
</feature>
<dbReference type="Proteomes" id="UP001054837">
    <property type="component" value="Unassembled WGS sequence"/>
</dbReference>
<comment type="caution">
    <text evidence="2">The sequence shown here is derived from an EMBL/GenBank/DDBJ whole genome shotgun (WGS) entry which is preliminary data.</text>
</comment>
<accession>A0AAV4PB37</accession>